<proteinExistence type="predicted"/>
<dbReference type="PANTHER" id="PTHR38479:SF2">
    <property type="entry name" value="WINGED HELIX DNA-BINDING DOMAIN-CONTAINING PROTEIN"/>
    <property type="match status" value="1"/>
</dbReference>
<dbReference type="InterPro" id="IPR009351">
    <property type="entry name" value="AlkZ-like"/>
</dbReference>
<evidence type="ECO:0000313" key="1">
    <source>
        <dbReference type="EMBL" id="NYF78041.1"/>
    </source>
</evidence>
<dbReference type="Pfam" id="PF06224">
    <property type="entry name" value="AlkZ-like"/>
    <property type="match status" value="1"/>
</dbReference>
<keyword evidence="2" id="KW-1185">Reference proteome</keyword>
<dbReference type="PANTHER" id="PTHR38479">
    <property type="entry name" value="LMO0824 PROTEIN"/>
    <property type="match status" value="1"/>
</dbReference>
<gene>
    <name evidence="1" type="ORF">HDF17_000328</name>
</gene>
<evidence type="ECO:0000313" key="2">
    <source>
        <dbReference type="Proteomes" id="UP000589520"/>
    </source>
</evidence>
<evidence type="ECO:0008006" key="3">
    <source>
        <dbReference type="Google" id="ProtNLM"/>
    </source>
</evidence>
<protein>
    <recommendedName>
        <fullName evidence="3">Winged helix DNA-binding domain-containing protein</fullName>
    </recommendedName>
</protein>
<sequence>MTVRFAVTRSQILSFRRQQGFLDERLPAKTESLRKAAWGGLQDSVPRAALLSIHARVDGTISTDWNHSSLVQLWGPRFNVYVVAAQDLALFSLGRLPVDTKRLARAEMTARRLQTFLNGRSMPFGEAGRGIGVVPNSLRYAAPTGTVLMRWNGAHQPIVWTVPPPDMEPQQARLELARRYLHVFGPATSATFARWAGIPDALAHAAFKELAGILTPVRTPTGDAWILAKDETTLRAQPRPAAPARLLPSGDAFYLAWGADREILVPNAKRRPELWTSRVWPGALLVGGEITGVWRRSSSEVSIDVWRRLTWSERDAVETEAMSLPLPDLNRPITVRWAYT</sequence>
<comment type="caution">
    <text evidence="1">The sequence shown here is derived from an EMBL/GenBank/DDBJ whole genome shotgun (WGS) entry which is preliminary data.</text>
</comment>
<dbReference type="Proteomes" id="UP000589520">
    <property type="component" value="Unassembled WGS sequence"/>
</dbReference>
<accession>A0A7Y9TEU1</accession>
<dbReference type="AlphaFoldDB" id="A0A7Y9TEU1"/>
<name>A0A7Y9TEU1_9BACT</name>
<reference evidence="1 2" key="1">
    <citation type="submission" date="2020-07" db="EMBL/GenBank/DDBJ databases">
        <title>Genomic Encyclopedia of Type Strains, Phase IV (KMG-V): Genome sequencing to study the core and pangenomes of soil and plant-associated prokaryotes.</title>
        <authorList>
            <person name="Whitman W."/>
        </authorList>
    </citation>
    <scope>NUCLEOTIDE SEQUENCE [LARGE SCALE GENOMIC DNA]</scope>
    <source>
        <strain evidence="1 2">X4EP2</strain>
    </source>
</reference>
<organism evidence="1 2">
    <name type="scientific">Granulicella arctica</name>
    <dbReference type="NCBI Taxonomy" id="940613"/>
    <lineage>
        <taxon>Bacteria</taxon>
        <taxon>Pseudomonadati</taxon>
        <taxon>Acidobacteriota</taxon>
        <taxon>Terriglobia</taxon>
        <taxon>Terriglobales</taxon>
        <taxon>Acidobacteriaceae</taxon>
        <taxon>Granulicella</taxon>
    </lineage>
</organism>
<dbReference type="RefSeq" id="WP_179487129.1">
    <property type="nucleotide sequence ID" value="NZ_JACCCW010000001.1"/>
</dbReference>
<dbReference type="EMBL" id="JACCCW010000001">
    <property type="protein sequence ID" value="NYF78041.1"/>
    <property type="molecule type" value="Genomic_DNA"/>
</dbReference>